<organism evidence="1 2">
    <name type="scientific">Flavobacterium enshiense DK69</name>
    <dbReference type="NCBI Taxonomy" id="1107311"/>
    <lineage>
        <taxon>Bacteria</taxon>
        <taxon>Pseudomonadati</taxon>
        <taxon>Bacteroidota</taxon>
        <taxon>Flavobacteriia</taxon>
        <taxon>Flavobacteriales</taxon>
        <taxon>Flavobacteriaceae</taxon>
        <taxon>Flavobacterium</taxon>
    </lineage>
</organism>
<dbReference type="Proteomes" id="UP000030149">
    <property type="component" value="Unassembled WGS sequence"/>
</dbReference>
<dbReference type="eggNOG" id="COG4775">
    <property type="taxonomic scope" value="Bacteria"/>
</dbReference>
<evidence type="ECO:0008006" key="3">
    <source>
        <dbReference type="Google" id="ProtNLM"/>
    </source>
</evidence>
<dbReference type="AlphaFoldDB" id="A0A0A2MZ10"/>
<comment type="caution">
    <text evidence="1">The sequence shown here is derived from an EMBL/GenBank/DDBJ whole genome shotgun (WGS) entry which is preliminary data.</text>
</comment>
<dbReference type="EMBL" id="JRLZ01000003">
    <property type="protein sequence ID" value="KGO96851.1"/>
    <property type="molecule type" value="Genomic_DNA"/>
</dbReference>
<evidence type="ECO:0000313" key="2">
    <source>
        <dbReference type="Proteomes" id="UP000030149"/>
    </source>
</evidence>
<dbReference type="STRING" id="1107311.Q767_03900"/>
<gene>
    <name evidence="1" type="ORF">Q767_03900</name>
</gene>
<name>A0A0A2MZ10_9FLAO</name>
<proteinExistence type="predicted"/>
<protein>
    <recommendedName>
        <fullName evidence="3">Bacterial surface antigen (D15) domain-containing protein</fullName>
    </recommendedName>
</protein>
<keyword evidence="2" id="KW-1185">Reference proteome</keyword>
<reference evidence="2" key="1">
    <citation type="submission" date="2013-09" db="EMBL/GenBank/DDBJ databases">
        <authorList>
            <person name="Zeng Z."/>
            <person name="Chen C."/>
        </authorList>
    </citation>
    <scope>NUCLEOTIDE SEQUENCE [LARGE SCALE GENOMIC DNA]</scope>
    <source>
        <strain evidence="2">DK69</strain>
    </source>
</reference>
<sequence length="383" mass="43139">MCLNIAIMKRILFVSILGLFTISVHSQQKISLKDSLDQKLDLSDWVLEANGFIPVPMLITEPALGGIGGALFGVFIDKNTPYTDTINGKVVKTRAKPNIYGVGGAYTANGTWFVGGMMMGVIKKWRANYRIGTAYADVNLKFYRQTELTGEKSFEFNLRSFPINAHLIKQFGRSDWFAGLSYLFLNTELARTNAEFHTPKEIKSIVSRLGILVDYDGRDNIFTPDKGFRWNTLAAASSDVIGSYYEYESVNSALIGYVPITPTLISGYRVEYQQVFGDFPFYIKPYINMRGIPAVRYQGEVTTLAETEWRWDITTRYSIVGFLGTAKALEDWSDFDNAPWRVSGGLGGRYLIARKLKLRMGLDVAHGPESWGYYIVLGSNWLR</sequence>
<dbReference type="Gene3D" id="2.40.160.50">
    <property type="entry name" value="membrane protein fhac: a member of the omp85/tpsb transporter family"/>
    <property type="match status" value="1"/>
</dbReference>
<reference evidence="1 2" key="2">
    <citation type="journal article" date="2015" name="Stand. Genomic Sci.">
        <title>High quality draft genomic sequence of Flavobacterium enshiense DK69(T) and comparison among Flavobacterium genomes.</title>
        <authorList>
            <person name="Zeng Z."/>
            <person name="Chen C."/>
            <person name="Du H."/>
            <person name="Wang G."/>
            <person name="Li M."/>
        </authorList>
    </citation>
    <scope>NUCLEOTIDE SEQUENCE [LARGE SCALE GENOMIC DNA]</scope>
    <source>
        <strain evidence="1 2">DK69</strain>
    </source>
</reference>
<dbReference type="PATRIC" id="fig|1107311.5.peg.1941"/>
<accession>A0A0A2MZ10</accession>
<evidence type="ECO:0000313" key="1">
    <source>
        <dbReference type="EMBL" id="KGO96851.1"/>
    </source>
</evidence>